<dbReference type="Pfam" id="PF07287">
    <property type="entry name" value="AtuA"/>
    <property type="match status" value="1"/>
</dbReference>
<feature type="domain" description="AtuA-like ferredoxin-fold" evidence="2">
    <location>
        <begin position="488"/>
        <end position="588"/>
    </location>
</feature>
<dbReference type="Proteomes" id="UP001161389">
    <property type="component" value="Unassembled WGS sequence"/>
</dbReference>
<evidence type="ECO:0008006" key="5">
    <source>
        <dbReference type="Google" id="ProtNLM"/>
    </source>
</evidence>
<dbReference type="Pfam" id="PF23544">
    <property type="entry name" value="AtuA_ferredoxin"/>
    <property type="match status" value="1"/>
</dbReference>
<gene>
    <name evidence="3" type="primary">atuA</name>
    <name evidence="3" type="ORF">GCM10007876_06550</name>
</gene>
<reference evidence="3" key="2">
    <citation type="submission" date="2023-01" db="EMBL/GenBank/DDBJ databases">
        <title>Draft genome sequence of Litoribrevibacter albus strain NBRC 110071.</title>
        <authorList>
            <person name="Sun Q."/>
            <person name="Mori K."/>
        </authorList>
    </citation>
    <scope>NUCLEOTIDE SEQUENCE</scope>
    <source>
        <strain evidence="3">NBRC 110071</strain>
    </source>
</reference>
<evidence type="ECO:0000313" key="3">
    <source>
        <dbReference type="EMBL" id="GLQ30177.1"/>
    </source>
</evidence>
<accession>A0AA37W4I8</accession>
<evidence type="ECO:0000259" key="1">
    <source>
        <dbReference type="Pfam" id="PF07287"/>
    </source>
</evidence>
<sequence>MTSPKTIRIGCASAFWGDTAAAAQQLVRGGKLDYLVFDYLAEVTMSILAGAQIKNPELGYATDFVDTLTRILPQLAEQNTKVISNAGGVNPKACAEAIQTAIEKSGLSLKVALIEGDNLTLVQSKFLDQNITEMFSGEPLPDRCLSMNAYLGATPIKEALAQGADIVITGRVVDSAVVLGPLMHEFGWKETDYDRLAQGSLAGHIIECGTQCTGGNFTDWESVPGYENMGFPIIECQADGAFEVSKPEHTGGLINRFTVGEQLLYEIGDPQDYLLPDVRCDFSNVQLDDLGNNLVKVTGAKGNPPTDKYKVAATYMDGNRCTVSFLMAGIDADKKAKRVSQAIMNRVSGLYKMLGWDDFTDYDIEILGTETTYGAHARIQSPREVVVKIAARHQDKRALGLFGKEIAPAATSMAPGITGLVGGRPKVSPVIKLFSFLIDKTDIKPVWQLGAESSEVEIQIPEQSDIHLEKNVFTLPPELDQNEDFIEVPLIELAVARSGDKGDSCNIGVMARKPEFLPFIQASLTEAKVSEYMQHVLSDRSEVKRYSLPGIDAMNFLLTFALGGGGIASLRTDPQGKAQAQQLLDMPIRIPKRLINETDQHNEG</sequence>
<protein>
    <recommendedName>
        <fullName evidence="5">Terpene utilization protein AtuA</fullName>
    </recommendedName>
</protein>
<reference evidence="3" key="1">
    <citation type="journal article" date="2014" name="Int. J. Syst. Evol. Microbiol.">
        <title>Complete genome sequence of Corynebacterium casei LMG S-19264T (=DSM 44701T), isolated from a smear-ripened cheese.</title>
        <authorList>
            <consortium name="US DOE Joint Genome Institute (JGI-PGF)"/>
            <person name="Walter F."/>
            <person name="Albersmeier A."/>
            <person name="Kalinowski J."/>
            <person name="Ruckert C."/>
        </authorList>
    </citation>
    <scope>NUCLEOTIDE SEQUENCE</scope>
    <source>
        <strain evidence="3">NBRC 110071</strain>
    </source>
</reference>
<dbReference type="AlphaFoldDB" id="A0AA37W4I8"/>
<evidence type="ECO:0000259" key="2">
    <source>
        <dbReference type="Pfam" id="PF23544"/>
    </source>
</evidence>
<dbReference type="InterPro" id="IPR010839">
    <property type="entry name" value="AtuA_N"/>
</dbReference>
<proteinExistence type="predicted"/>
<dbReference type="RefSeq" id="WP_284378731.1">
    <property type="nucleotide sequence ID" value="NZ_BSNM01000003.1"/>
</dbReference>
<dbReference type="InterPro" id="IPR056362">
    <property type="entry name" value="AtuA-like_ferredoxin_dom"/>
</dbReference>
<keyword evidence="4" id="KW-1185">Reference proteome</keyword>
<feature type="domain" description="Acyclic terpene utilisation N-terminal" evidence="1">
    <location>
        <begin position="7"/>
        <end position="447"/>
    </location>
</feature>
<name>A0AA37W4I8_9GAMM</name>
<comment type="caution">
    <text evidence="3">The sequence shown here is derived from an EMBL/GenBank/DDBJ whole genome shotgun (WGS) entry which is preliminary data.</text>
</comment>
<dbReference type="PANTHER" id="PTHR47708:SF2">
    <property type="entry name" value="SI:CH73-132F6.5"/>
    <property type="match status" value="1"/>
</dbReference>
<evidence type="ECO:0000313" key="4">
    <source>
        <dbReference type="Proteomes" id="UP001161389"/>
    </source>
</evidence>
<organism evidence="3 4">
    <name type="scientific">Litoribrevibacter albus</name>
    <dbReference type="NCBI Taxonomy" id="1473156"/>
    <lineage>
        <taxon>Bacteria</taxon>
        <taxon>Pseudomonadati</taxon>
        <taxon>Pseudomonadota</taxon>
        <taxon>Gammaproteobacteria</taxon>
        <taxon>Oceanospirillales</taxon>
        <taxon>Oceanospirillaceae</taxon>
        <taxon>Litoribrevibacter</taxon>
    </lineage>
</organism>
<dbReference type="PANTHER" id="PTHR47708">
    <property type="match status" value="1"/>
</dbReference>
<dbReference type="EMBL" id="BSNM01000003">
    <property type="protein sequence ID" value="GLQ30177.1"/>
    <property type="molecule type" value="Genomic_DNA"/>
</dbReference>